<name>A0A069NMH1_9BURK</name>
<comment type="caution">
    <text evidence="2">The sequence shown here is derived from an EMBL/GenBank/DDBJ whole genome shotgun (WGS) entry which is preliminary data.</text>
</comment>
<keyword evidence="1" id="KW-1133">Transmembrane helix</keyword>
<keyword evidence="1" id="KW-0472">Membrane</keyword>
<dbReference type="Proteomes" id="UP000027439">
    <property type="component" value="Unassembled WGS sequence"/>
</dbReference>
<organism evidence="2 3">
    <name type="scientific">Caballeronia grimmiae</name>
    <dbReference type="NCBI Taxonomy" id="1071679"/>
    <lineage>
        <taxon>Bacteria</taxon>
        <taxon>Pseudomonadati</taxon>
        <taxon>Pseudomonadota</taxon>
        <taxon>Betaproteobacteria</taxon>
        <taxon>Burkholderiales</taxon>
        <taxon>Burkholderiaceae</taxon>
        <taxon>Caballeronia</taxon>
    </lineage>
</organism>
<dbReference type="AlphaFoldDB" id="A0A069NMH1"/>
<sequence length="63" mass="6955">MSKAINCNGVAYRRCERRNANAPLCDSGLVLLLILPLALTIMSMQDLPRRRLTLFQALPVVGS</sequence>
<reference evidence="2 3" key="1">
    <citation type="submission" date="2014-03" db="EMBL/GenBank/DDBJ databases">
        <title>Draft Genome Sequences of Four Burkholderia Strains.</title>
        <authorList>
            <person name="Liu X.Y."/>
            <person name="Li C.X."/>
            <person name="Xu J.H."/>
        </authorList>
    </citation>
    <scope>NUCLEOTIDE SEQUENCE [LARGE SCALE GENOMIC DNA]</scope>
    <source>
        <strain evidence="2 3">R27</strain>
    </source>
</reference>
<proteinExistence type="predicted"/>
<gene>
    <name evidence="2" type="ORF">BG57_26830</name>
</gene>
<feature type="transmembrane region" description="Helical" evidence="1">
    <location>
        <begin position="20"/>
        <end position="42"/>
    </location>
</feature>
<evidence type="ECO:0000313" key="3">
    <source>
        <dbReference type="Proteomes" id="UP000027439"/>
    </source>
</evidence>
<evidence type="ECO:0000256" key="1">
    <source>
        <dbReference type="SAM" id="Phobius"/>
    </source>
</evidence>
<evidence type="ECO:0000313" key="2">
    <source>
        <dbReference type="EMBL" id="KDR26236.1"/>
    </source>
</evidence>
<dbReference type="EMBL" id="JFHE01000058">
    <property type="protein sequence ID" value="KDR26236.1"/>
    <property type="molecule type" value="Genomic_DNA"/>
</dbReference>
<protein>
    <submittedName>
        <fullName evidence="2">Uncharacterized protein</fullName>
    </submittedName>
</protein>
<keyword evidence="1" id="KW-0812">Transmembrane</keyword>
<accession>A0A069NMH1</accession>